<name>A0A3R6HRL0_9FIRM</name>
<dbReference type="RefSeq" id="WP_118219752.1">
    <property type="nucleotide sequence ID" value="NZ_QRIM01000031.1"/>
</dbReference>
<accession>A0A3R6HRL0</accession>
<dbReference type="Proteomes" id="UP000286595">
    <property type="component" value="Unassembled WGS sequence"/>
</dbReference>
<comment type="caution">
    <text evidence="1">The sequence shown here is derived from an EMBL/GenBank/DDBJ whole genome shotgun (WGS) entry which is preliminary data.</text>
</comment>
<proteinExistence type="predicted"/>
<dbReference type="EMBL" id="QRIM01000031">
    <property type="protein sequence ID" value="RHG55558.1"/>
    <property type="molecule type" value="Genomic_DNA"/>
</dbReference>
<gene>
    <name evidence="1" type="ORF">DW252_16655</name>
</gene>
<reference evidence="1 2" key="1">
    <citation type="submission" date="2018-08" db="EMBL/GenBank/DDBJ databases">
        <title>A genome reference for cultivated species of the human gut microbiota.</title>
        <authorList>
            <person name="Zou Y."/>
            <person name="Xue W."/>
            <person name="Luo G."/>
        </authorList>
    </citation>
    <scope>NUCLEOTIDE SEQUENCE [LARGE SCALE GENOMIC DNA]</scope>
    <source>
        <strain evidence="1 2">AM22-12LB</strain>
    </source>
</reference>
<protein>
    <submittedName>
        <fullName evidence="1">Uncharacterized protein</fullName>
    </submittedName>
</protein>
<organism evidence="1 2">
    <name type="scientific">Coprococcus comes</name>
    <dbReference type="NCBI Taxonomy" id="410072"/>
    <lineage>
        <taxon>Bacteria</taxon>
        <taxon>Bacillati</taxon>
        <taxon>Bacillota</taxon>
        <taxon>Clostridia</taxon>
        <taxon>Lachnospirales</taxon>
        <taxon>Lachnospiraceae</taxon>
        <taxon>Coprococcus</taxon>
    </lineage>
</organism>
<dbReference type="AlphaFoldDB" id="A0A3R6HRL0"/>
<sequence>MVRKGDLISFSSFGWHKGLYNVDDVDDITDALLKIRYTDFFEYPDDEEFPYDSVHSLLRGLCNHFAVALKNVLGYTPYIIEKADKKGFHAFCQVYKNGRLYYVDARGVTSSFDEFMVVARKFVRGEYTIREATQDVIEEWEHGGEYNEEAYAFAEAVIRKYIECYTV</sequence>
<evidence type="ECO:0000313" key="1">
    <source>
        <dbReference type="EMBL" id="RHG55558.1"/>
    </source>
</evidence>
<evidence type="ECO:0000313" key="2">
    <source>
        <dbReference type="Proteomes" id="UP000286595"/>
    </source>
</evidence>